<dbReference type="EMBL" id="CAUYUJ010022046">
    <property type="protein sequence ID" value="CAK0908606.1"/>
    <property type="molecule type" value="Genomic_DNA"/>
</dbReference>
<feature type="compositionally biased region" description="Low complexity" evidence="1">
    <location>
        <begin position="15"/>
        <end position="28"/>
    </location>
</feature>
<feature type="non-terminal residue" evidence="2">
    <location>
        <position position="1"/>
    </location>
</feature>
<gene>
    <name evidence="2" type="ORF">PCOR1329_LOCUS83237</name>
</gene>
<feature type="region of interest" description="Disordered" evidence="1">
    <location>
        <begin position="374"/>
        <end position="487"/>
    </location>
</feature>
<feature type="compositionally biased region" description="Low complexity" evidence="1">
    <location>
        <begin position="188"/>
        <end position="206"/>
    </location>
</feature>
<organism evidence="2 3">
    <name type="scientific">Prorocentrum cordatum</name>
    <dbReference type="NCBI Taxonomy" id="2364126"/>
    <lineage>
        <taxon>Eukaryota</taxon>
        <taxon>Sar</taxon>
        <taxon>Alveolata</taxon>
        <taxon>Dinophyceae</taxon>
        <taxon>Prorocentrales</taxon>
        <taxon>Prorocentraceae</taxon>
        <taxon>Prorocentrum</taxon>
    </lineage>
</organism>
<accession>A0ABN9YBN1</accession>
<comment type="caution">
    <text evidence="2">The sequence shown here is derived from an EMBL/GenBank/DDBJ whole genome shotgun (WGS) entry which is preliminary data.</text>
</comment>
<feature type="compositionally biased region" description="Pro residues" evidence="1">
    <location>
        <begin position="142"/>
        <end position="151"/>
    </location>
</feature>
<sequence length="530" mass="54897">EASKEGASAAVDLSTTTTGTPGDLTATGSSALLSPEGPPAAARGAQRLGPAAEAYMEEQRRRGRRLGHAREGPSEPSSAGDPRAALDEDPERERFLAHLSALDAGPRWTWALEEGRGPSRPRPPPPPEQRGGSPGGCSAEPPGAPGAPPPTALDEDLERQRALDEDMAALEAVLQNLNSSRCSEPAGDARASTAPLRAAPARLPDSTVGAGEPQQDAPPSPQASVLGGGAPLIGALSTAERLLADLRAASRGRPPPHERRPPSGQRRAKRPGGEAAEQAPCLSDYLSLEARGSCSSLPAAAPERPSLSRSASSSLQGGQRKRAARGLDPLMFGSAAGLPRGLRAAAAPAGGALAGCLSLYQEVCERVYDSLHITPPSWPAARPTRPAPAPPPRRRAGSRPVPAGPRRVVPRRPRARRRRRRGHRGRGPRGRGGAVPAAAPQETAPSPSTLPRPPAGTSWALALSGPSASTTAWRRPGGAWTRPRRGGAADARMLWAPGAAGRRWRVSGPAAQGRARRPRGRGAASAVRQY</sequence>
<feature type="compositionally biased region" description="Low complexity" evidence="1">
    <location>
        <begin position="398"/>
        <end position="407"/>
    </location>
</feature>
<name>A0ABN9YBN1_9DINO</name>
<feature type="region of interest" description="Disordered" evidence="1">
    <location>
        <begin position="1"/>
        <end position="156"/>
    </location>
</feature>
<feature type="compositionally biased region" description="Low complexity" evidence="1">
    <location>
        <begin position="295"/>
        <end position="315"/>
    </location>
</feature>
<protein>
    <submittedName>
        <fullName evidence="2">Uncharacterized protein</fullName>
    </submittedName>
</protein>
<dbReference type="Proteomes" id="UP001189429">
    <property type="component" value="Unassembled WGS sequence"/>
</dbReference>
<feature type="region of interest" description="Disordered" evidence="1">
    <location>
        <begin position="502"/>
        <end position="530"/>
    </location>
</feature>
<evidence type="ECO:0000313" key="2">
    <source>
        <dbReference type="EMBL" id="CAK0908606.1"/>
    </source>
</evidence>
<feature type="region of interest" description="Disordered" evidence="1">
    <location>
        <begin position="244"/>
        <end position="281"/>
    </location>
</feature>
<feature type="compositionally biased region" description="Basic residues" evidence="1">
    <location>
        <begin position="408"/>
        <end position="429"/>
    </location>
</feature>
<evidence type="ECO:0000256" key="1">
    <source>
        <dbReference type="SAM" id="MobiDB-lite"/>
    </source>
</evidence>
<reference evidence="2" key="1">
    <citation type="submission" date="2023-10" db="EMBL/GenBank/DDBJ databases">
        <authorList>
            <person name="Chen Y."/>
            <person name="Shah S."/>
            <person name="Dougan E. K."/>
            <person name="Thang M."/>
            <person name="Chan C."/>
        </authorList>
    </citation>
    <scope>NUCLEOTIDE SEQUENCE [LARGE SCALE GENOMIC DNA]</scope>
</reference>
<feature type="region of interest" description="Disordered" evidence="1">
    <location>
        <begin position="294"/>
        <end position="335"/>
    </location>
</feature>
<feature type="region of interest" description="Disordered" evidence="1">
    <location>
        <begin position="178"/>
        <end position="231"/>
    </location>
</feature>
<evidence type="ECO:0000313" key="3">
    <source>
        <dbReference type="Proteomes" id="UP001189429"/>
    </source>
</evidence>
<keyword evidence="3" id="KW-1185">Reference proteome</keyword>
<feature type="compositionally biased region" description="Low complexity" evidence="1">
    <location>
        <begin position="521"/>
        <end position="530"/>
    </location>
</feature>
<proteinExistence type="predicted"/>